<reference evidence="1 2" key="1">
    <citation type="submission" date="2023-06" db="EMBL/GenBank/DDBJ databases">
        <title>Draft genome sequence of Novosphingobium sp. strain IK01.</title>
        <authorList>
            <person name="Hatamoto M."/>
            <person name="Ikarashi T."/>
            <person name="Yamaguchi T."/>
        </authorList>
    </citation>
    <scope>NUCLEOTIDE SEQUENCE [LARGE SCALE GENOMIC DNA]</scope>
    <source>
        <strain evidence="1 2">IK01</strain>
    </source>
</reference>
<dbReference type="EMBL" id="BTFW01000001">
    <property type="protein sequence ID" value="GMM61866.1"/>
    <property type="molecule type" value="Genomic_DNA"/>
</dbReference>
<dbReference type="PANTHER" id="PTHR34071:SF2">
    <property type="entry name" value="FLAVIN-NUCLEOTIDE-BINDING PROTEIN"/>
    <property type="match status" value="1"/>
</dbReference>
<dbReference type="SUPFAM" id="SSF50475">
    <property type="entry name" value="FMN-binding split barrel"/>
    <property type="match status" value="1"/>
</dbReference>
<organism evidence="1 2">
    <name type="scientific">Novosphingobium pituita</name>
    <dbReference type="NCBI Taxonomy" id="3056842"/>
    <lineage>
        <taxon>Bacteria</taxon>
        <taxon>Pseudomonadati</taxon>
        <taxon>Pseudomonadota</taxon>
        <taxon>Alphaproteobacteria</taxon>
        <taxon>Sphingomonadales</taxon>
        <taxon>Sphingomonadaceae</taxon>
        <taxon>Novosphingobium</taxon>
    </lineage>
</organism>
<keyword evidence="2" id="KW-1185">Reference proteome</keyword>
<dbReference type="RefSeq" id="WP_317975511.1">
    <property type="nucleotide sequence ID" value="NZ_BTFW01000001.1"/>
</dbReference>
<proteinExistence type="predicted"/>
<accession>A0ABQ6P9C3</accession>
<dbReference type="Gene3D" id="2.30.110.10">
    <property type="entry name" value="Electron Transport, Fmn-binding Protein, Chain A"/>
    <property type="match status" value="1"/>
</dbReference>
<sequence length="219" mass="23533">MATDPLPAYARIRYSMRAHYDAPTVHAILDAGLVGHLSFIADGRPMTVPLAYARDGACLYLHGASKTRFVKLCRDAAPLCLSVTILDGIVAARSAFHHSVNYRCAIVHGHARAVEDAAEHDHALQLITEHLLPGRYGEVRPMLPKERKATGVVALEIETASAKIRTGPPVDDEDDLTLGLWSGVVPVVTALGRGIADNHTPEGLPEPASLAAARRKFAE</sequence>
<dbReference type="Pfam" id="PF12900">
    <property type="entry name" value="Pyridox_ox_2"/>
    <property type="match status" value="1"/>
</dbReference>
<evidence type="ECO:0000313" key="1">
    <source>
        <dbReference type="EMBL" id="GMM61866.1"/>
    </source>
</evidence>
<evidence type="ECO:0000313" key="2">
    <source>
        <dbReference type="Proteomes" id="UP001187221"/>
    </source>
</evidence>
<dbReference type="PANTHER" id="PTHR34071">
    <property type="entry name" value="5-NITROIMIDAZOLE ANTIBIOTICS RESISTANCE PROTEIN, NIMA-FAMILY-RELATED PROTEIN-RELATED"/>
    <property type="match status" value="1"/>
</dbReference>
<gene>
    <name evidence="1" type="ORF">NUTIK01_26430</name>
</gene>
<name>A0ABQ6P9C3_9SPHN</name>
<protein>
    <submittedName>
        <fullName evidence="1">Pyridoxamine 5'-phosphate oxidase family protein</fullName>
    </submittedName>
</protein>
<dbReference type="Proteomes" id="UP001187221">
    <property type="component" value="Unassembled WGS sequence"/>
</dbReference>
<dbReference type="InterPro" id="IPR024747">
    <property type="entry name" value="Pyridox_Oxase-rel"/>
</dbReference>
<comment type="caution">
    <text evidence="1">The sequence shown here is derived from an EMBL/GenBank/DDBJ whole genome shotgun (WGS) entry which is preliminary data.</text>
</comment>
<dbReference type="InterPro" id="IPR012349">
    <property type="entry name" value="Split_barrel_FMN-bd"/>
</dbReference>